<sequence length="102" mass="11599">MLSFFLLWVLPILLGIGAQWVSSKCRGRNAQQAFRYLGWGFWLLLLWALPLGRLIPFFPGFLEPLLLPIKLLPSAILFILAGNSILKEMRAQQRGEYTDPAV</sequence>
<keyword evidence="1" id="KW-1133">Transmembrane helix</keyword>
<keyword evidence="3" id="KW-1185">Reference proteome</keyword>
<evidence type="ECO:0000313" key="2">
    <source>
        <dbReference type="EMBL" id="CCW34239.1"/>
    </source>
</evidence>
<reference evidence="3" key="1">
    <citation type="submission" date="2013-03" db="EMBL/GenBank/DDBJ databases">
        <title>Genome sequence of Chthonomonas calidirosea, the first sequenced genome from the Armatimonadetes phylum (formally candidate division OP10).</title>
        <authorList>
            <person name="Lee K.C.Y."/>
            <person name="Morgan X.C."/>
            <person name="Dunfield P.F."/>
            <person name="Tamas I."/>
            <person name="Houghton K.M."/>
            <person name="Vyssotski M."/>
            <person name="Ryan J.L.J."/>
            <person name="Lagutin K."/>
            <person name="McDonald I.R."/>
            <person name="Stott M.B."/>
        </authorList>
    </citation>
    <scope>NUCLEOTIDE SEQUENCE [LARGE SCALE GENOMIC DNA]</scope>
    <source>
        <strain evidence="3">DSM 23976 / ICMP 18418 / T49</strain>
    </source>
</reference>
<dbReference type="PATRIC" id="fig|1303518.3.peg.410"/>
<accession>S0ESL1</accession>
<gene>
    <name evidence="2" type="ORF">CCALI_00404</name>
</gene>
<feature type="transmembrane region" description="Helical" evidence="1">
    <location>
        <begin position="67"/>
        <end position="86"/>
    </location>
</feature>
<keyword evidence="1" id="KW-0472">Membrane</keyword>
<protein>
    <submittedName>
        <fullName evidence="2">Uncharacterized protein</fullName>
    </submittedName>
</protein>
<dbReference type="AlphaFoldDB" id="S0ESL1"/>
<dbReference type="RefSeq" id="WP_016481801.1">
    <property type="nucleotide sequence ID" value="NC_021487.1"/>
</dbReference>
<organism evidence="2 3">
    <name type="scientific">Chthonomonas calidirosea (strain DSM 23976 / ICMP 18418 / T49)</name>
    <dbReference type="NCBI Taxonomy" id="1303518"/>
    <lineage>
        <taxon>Bacteria</taxon>
        <taxon>Bacillati</taxon>
        <taxon>Armatimonadota</taxon>
        <taxon>Chthonomonadia</taxon>
        <taxon>Chthonomonadales</taxon>
        <taxon>Chthonomonadaceae</taxon>
        <taxon>Chthonomonas</taxon>
    </lineage>
</organism>
<dbReference type="Proteomes" id="UP000014227">
    <property type="component" value="Chromosome I"/>
</dbReference>
<evidence type="ECO:0000256" key="1">
    <source>
        <dbReference type="SAM" id="Phobius"/>
    </source>
</evidence>
<feature type="transmembrane region" description="Helical" evidence="1">
    <location>
        <begin position="34"/>
        <end position="55"/>
    </location>
</feature>
<dbReference type="KEGG" id="ccz:CCALI_00404"/>
<proteinExistence type="predicted"/>
<feature type="transmembrane region" description="Helical" evidence="1">
    <location>
        <begin position="6"/>
        <end position="22"/>
    </location>
</feature>
<dbReference type="STRING" id="454171.CP488_00752"/>
<name>S0ESL1_CHTCT</name>
<keyword evidence="1" id="KW-0812">Transmembrane</keyword>
<dbReference type="EMBL" id="HF951689">
    <property type="protein sequence ID" value="CCW34239.1"/>
    <property type="molecule type" value="Genomic_DNA"/>
</dbReference>
<evidence type="ECO:0000313" key="3">
    <source>
        <dbReference type="Proteomes" id="UP000014227"/>
    </source>
</evidence>
<dbReference type="InParanoid" id="S0ESL1"/>
<dbReference type="HOGENOM" id="CLU_2272396_0_0_0"/>